<keyword evidence="1" id="KW-1133">Transmembrane helix</keyword>
<gene>
    <name evidence="2" type="ORF">ACFFJG_19595</name>
</gene>
<name>A0ABV6E6S7_9ACTN</name>
<keyword evidence="3" id="KW-1185">Reference proteome</keyword>
<organism evidence="2 3">
    <name type="scientific">Nocardioides zeicaulis</name>
    <dbReference type="NCBI Taxonomy" id="1776857"/>
    <lineage>
        <taxon>Bacteria</taxon>
        <taxon>Bacillati</taxon>
        <taxon>Actinomycetota</taxon>
        <taxon>Actinomycetes</taxon>
        <taxon>Propionibacteriales</taxon>
        <taxon>Nocardioidaceae</taxon>
        <taxon>Nocardioides</taxon>
    </lineage>
</organism>
<evidence type="ECO:0000256" key="1">
    <source>
        <dbReference type="SAM" id="Phobius"/>
    </source>
</evidence>
<protein>
    <recommendedName>
        <fullName evidence="4">WD40 repeat domain-containing protein</fullName>
    </recommendedName>
</protein>
<proteinExistence type="predicted"/>
<dbReference type="EMBL" id="JBHLXH010000003">
    <property type="protein sequence ID" value="MFC0224702.1"/>
    <property type="molecule type" value="Genomic_DNA"/>
</dbReference>
<keyword evidence="1" id="KW-0812">Transmembrane</keyword>
<accession>A0ABV6E6S7</accession>
<evidence type="ECO:0000313" key="2">
    <source>
        <dbReference type="EMBL" id="MFC0224702.1"/>
    </source>
</evidence>
<evidence type="ECO:0000313" key="3">
    <source>
        <dbReference type="Proteomes" id="UP001589698"/>
    </source>
</evidence>
<feature type="transmembrane region" description="Helical" evidence="1">
    <location>
        <begin position="40"/>
        <end position="63"/>
    </location>
</feature>
<dbReference type="RefSeq" id="WP_378520481.1">
    <property type="nucleotide sequence ID" value="NZ_CBCSDI010000012.1"/>
</dbReference>
<dbReference type="SUPFAM" id="SSF82171">
    <property type="entry name" value="DPP6 N-terminal domain-like"/>
    <property type="match status" value="1"/>
</dbReference>
<reference evidence="2 3" key="1">
    <citation type="submission" date="2024-09" db="EMBL/GenBank/DDBJ databases">
        <authorList>
            <person name="Sun Q."/>
            <person name="Mori K."/>
        </authorList>
    </citation>
    <scope>NUCLEOTIDE SEQUENCE [LARGE SCALE GENOMIC DNA]</scope>
    <source>
        <strain evidence="2 3">CCM 8654</strain>
    </source>
</reference>
<comment type="caution">
    <text evidence="2">The sequence shown here is derived from an EMBL/GenBank/DDBJ whole genome shotgun (WGS) entry which is preliminary data.</text>
</comment>
<dbReference type="Proteomes" id="UP001589698">
    <property type="component" value="Unassembled WGS sequence"/>
</dbReference>
<sequence>MTGMLQDLLHERADGLDAPHVDLATITRDGERRVRRRRTAVLGGLAAAAVVVVGGVAMLGGGAGGTPDTRPDRVADGTDAHPLALAWVTGSTLHRVGEPDVDLGVDVRAWVWAGDDVVFTDPERRVRVWSGDALDVVGEVAEPEVDDAELVADDTRVAWVDPDGRPVRLDVATGDRVTGPRLPGRDVRLTAMDGATVYAASSEGVHTWQPVTPEAYQRLGTDPGGVVIDAQAGTLLRSTGDRTARATGPGRSLTLTVDSFAHLSPDGGHVVAESDDTGVLLDTASGERTDLDTGFAWALPFQWLDDDTVAVLAFSGVDGDGEEVAHLLPCTVSTGACGEPVTLDGGFQLPLGTHLDS</sequence>
<evidence type="ECO:0008006" key="4">
    <source>
        <dbReference type="Google" id="ProtNLM"/>
    </source>
</evidence>
<keyword evidence="1" id="KW-0472">Membrane</keyword>